<accession>A0A080M006</accession>
<evidence type="ECO:0000313" key="2">
    <source>
        <dbReference type="Proteomes" id="UP000020077"/>
    </source>
</evidence>
<name>A0A080M006_9PROT</name>
<sequence>MIVRFGGGQPAGDQRFAKGLHLGRLPAGHVPQHAEVDRAMEDAEHQRAFA</sequence>
<dbReference type="AlphaFoldDB" id="A0A080M006"/>
<comment type="caution">
    <text evidence="1">The sequence shown here is derived from an EMBL/GenBank/DDBJ whole genome shotgun (WGS) entry which is preliminary data.</text>
</comment>
<reference evidence="1 2" key="1">
    <citation type="submission" date="2014-02" db="EMBL/GenBank/DDBJ databases">
        <title>Expanding our view of genomic diversity in Candidatus Accumulibacter clades.</title>
        <authorList>
            <person name="Skennerton C.T."/>
            <person name="Barr J.J."/>
            <person name="Slater F.R."/>
            <person name="Bond P.L."/>
            <person name="Tyson G.W."/>
        </authorList>
    </citation>
    <scope>NUCLEOTIDE SEQUENCE [LARGE SCALE GENOMIC DNA]</scope>
    <source>
        <strain evidence="2">BA-91</strain>
    </source>
</reference>
<protein>
    <submittedName>
        <fullName evidence="1">Uncharacterized protein</fullName>
    </submittedName>
</protein>
<proteinExistence type="predicted"/>
<organism evidence="1 2">
    <name type="scientific">Candidatus Accumulibacter phosphatis</name>
    <dbReference type="NCBI Taxonomy" id="327160"/>
    <lineage>
        <taxon>Bacteria</taxon>
        <taxon>Pseudomonadati</taxon>
        <taxon>Pseudomonadota</taxon>
        <taxon>Betaproteobacteria</taxon>
        <taxon>Candidatus Accumulibacter</taxon>
    </lineage>
</organism>
<gene>
    <name evidence="1" type="ORF">AW09_000116</name>
</gene>
<dbReference type="Proteomes" id="UP000020077">
    <property type="component" value="Unassembled WGS sequence"/>
</dbReference>
<dbReference type="EMBL" id="JDVG02000016">
    <property type="protein sequence ID" value="KFB74562.1"/>
    <property type="molecule type" value="Genomic_DNA"/>
</dbReference>
<evidence type="ECO:0000313" key="1">
    <source>
        <dbReference type="EMBL" id="KFB74562.1"/>
    </source>
</evidence>